<reference evidence="1" key="1">
    <citation type="journal article" date="2014" name="Front. Microbiol.">
        <title>High frequency of phylogenetically diverse reductive dehalogenase-homologous genes in deep subseafloor sedimentary metagenomes.</title>
        <authorList>
            <person name="Kawai M."/>
            <person name="Futagami T."/>
            <person name="Toyoda A."/>
            <person name="Takaki Y."/>
            <person name="Nishi S."/>
            <person name="Hori S."/>
            <person name="Arai W."/>
            <person name="Tsubouchi T."/>
            <person name="Morono Y."/>
            <person name="Uchiyama I."/>
            <person name="Ito T."/>
            <person name="Fujiyama A."/>
            <person name="Inagaki F."/>
            <person name="Takami H."/>
        </authorList>
    </citation>
    <scope>NUCLEOTIDE SEQUENCE</scope>
    <source>
        <strain evidence="1">Expedition CK06-06</strain>
    </source>
</reference>
<organism evidence="1">
    <name type="scientific">marine sediment metagenome</name>
    <dbReference type="NCBI Taxonomy" id="412755"/>
    <lineage>
        <taxon>unclassified sequences</taxon>
        <taxon>metagenomes</taxon>
        <taxon>ecological metagenomes</taxon>
    </lineage>
</organism>
<proteinExistence type="predicted"/>
<dbReference type="AlphaFoldDB" id="X1N1R1"/>
<sequence length="105" mass="12072">MKVLEKLSRELASLIPDEYMQNLKDCQPSSITWLSDLPMELMDLDGTELCYLIPTQRIPLSPGYHFMRHFAVTQEYLDLPQRPSVAVINALETKDPLSLYTRGMV</sequence>
<dbReference type="EMBL" id="BARV01016196">
    <property type="protein sequence ID" value="GAI24216.1"/>
    <property type="molecule type" value="Genomic_DNA"/>
</dbReference>
<gene>
    <name evidence="1" type="ORF">S06H3_27853</name>
</gene>
<evidence type="ECO:0000313" key="1">
    <source>
        <dbReference type="EMBL" id="GAI24216.1"/>
    </source>
</evidence>
<name>X1N1R1_9ZZZZ</name>
<accession>X1N1R1</accession>
<comment type="caution">
    <text evidence="1">The sequence shown here is derived from an EMBL/GenBank/DDBJ whole genome shotgun (WGS) entry which is preliminary data.</text>
</comment>
<feature type="non-terminal residue" evidence="1">
    <location>
        <position position="105"/>
    </location>
</feature>
<protein>
    <submittedName>
        <fullName evidence="1">Uncharacterized protein</fullName>
    </submittedName>
</protein>